<keyword evidence="3" id="KW-1185">Reference proteome</keyword>
<gene>
    <name evidence="2" type="ORF">ANANG_G00206490</name>
</gene>
<name>A0A9D3M2P7_ANGAN</name>
<feature type="compositionally biased region" description="Basic and acidic residues" evidence="1">
    <location>
        <begin position="1"/>
        <end position="13"/>
    </location>
</feature>
<dbReference type="AlphaFoldDB" id="A0A9D3M2P7"/>
<dbReference type="EMBL" id="JAFIRN010000011">
    <property type="protein sequence ID" value="KAG5839583.1"/>
    <property type="molecule type" value="Genomic_DNA"/>
</dbReference>
<reference evidence="2" key="1">
    <citation type="submission" date="2021-01" db="EMBL/GenBank/DDBJ databases">
        <title>A chromosome-scale assembly of European eel, Anguilla anguilla.</title>
        <authorList>
            <person name="Henkel C."/>
            <person name="Jong-Raadsen S.A."/>
            <person name="Dufour S."/>
            <person name="Weltzien F.-A."/>
            <person name="Palstra A.P."/>
            <person name="Pelster B."/>
            <person name="Spaink H.P."/>
            <person name="Van Den Thillart G.E."/>
            <person name="Jansen H."/>
            <person name="Zahm M."/>
            <person name="Klopp C."/>
            <person name="Cedric C."/>
            <person name="Louis A."/>
            <person name="Berthelot C."/>
            <person name="Parey E."/>
            <person name="Roest Crollius H."/>
            <person name="Montfort J."/>
            <person name="Robinson-Rechavi M."/>
            <person name="Bucao C."/>
            <person name="Bouchez O."/>
            <person name="Gislard M."/>
            <person name="Lluch J."/>
            <person name="Milhes M."/>
            <person name="Lampietro C."/>
            <person name="Lopez Roques C."/>
            <person name="Donnadieu C."/>
            <person name="Braasch I."/>
            <person name="Desvignes T."/>
            <person name="Postlethwait J."/>
            <person name="Bobe J."/>
            <person name="Guiguen Y."/>
            <person name="Dirks R."/>
        </authorList>
    </citation>
    <scope>NUCLEOTIDE SEQUENCE</scope>
    <source>
        <strain evidence="2">Tag_6206</strain>
        <tissue evidence="2">Liver</tissue>
    </source>
</reference>
<organism evidence="2 3">
    <name type="scientific">Anguilla anguilla</name>
    <name type="common">European freshwater eel</name>
    <name type="synonym">Muraena anguilla</name>
    <dbReference type="NCBI Taxonomy" id="7936"/>
    <lineage>
        <taxon>Eukaryota</taxon>
        <taxon>Metazoa</taxon>
        <taxon>Chordata</taxon>
        <taxon>Craniata</taxon>
        <taxon>Vertebrata</taxon>
        <taxon>Euteleostomi</taxon>
        <taxon>Actinopterygii</taxon>
        <taxon>Neopterygii</taxon>
        <taxon>Teleostei</taxon>
        <taxon>Anguilliformes</taxon>
        <taxon>Anguillidae</taxon>
        <taxon>Anguilla</taxon>
    </lineage>
</organism>
<sequence>MSDRGRPEPEGGKNWRNSKALLSGKTRADQEGKVPAPVEPVARILEPRSRPCVGRLSARVRPPVRISCRHMAQRCWHAEV</sequence>
<dbReference type="Proteomes" id="UP001044222">
    <property type="component" value="Chromosome 11"/>
</dbReference>
<evidence type="ECO:0000256" key="1">
    <source>
        <dbReference type="SAM" id="MobiDB-lite"/>
    </source>
</evidence>
<evidence type="ECO:0000313" key="2">
    <source>
        <dbReference type="EMBL" id="KAG5839583.1"/>
    </source>
</evidence>
<protein>
    <submittedName>
        <fullName evidence="2">Uncharacterized protein</fullName>
    </submittedName>
</protein>
<evidence type="ECO:0000313" key="3">
    <source>
        <dbReference type="Proteomes" id="UP001044222"/>
    </source>
</evidence>
<proteinExistence type="predicted"/>
<feature type="region of interest" description="Disordered" evidence="1">
    <location>
        <begin position="1"/>
        <end position="35"/>
    </location>
</feature>
<comment type="caution">
    <text evidence="2">The sequence shown here is derived from an EMBL/GenBank/DDBJ whole genome shotgun (WGS) entry which is preliminary data.</text>
</comment>
<accession>A0A9D3M2P7</accession>